<gene>
    <name evidence="6" type="ORF">D4764_21G0004310</name>
</gene>
<dbReference type="GO" id="GO:0045277">
    <property type="term" value="C:respiratory chain complex IV"/>
    <property type="evidence" value="ECO:0007669"/>
    <property type="project" value="InterPro"/>
</dbReference>
<dbReference type="EMBL" id="RHFK02000014">
    <property type="protein sequence ID" value="TWW65531.1"/>
    <property type="molecule type" value="Genomic_DNA"/>
</dbReference>
<comment type="caution">
    <text evidence="6">The sequence shown here is derived from an EMBL/GenBank/DDBJ whole genome shotgun (WGS) entry which is preliminary data.</text>
</comment>
<evidence type="ECO:0000313" key="6">
    <source>
        <dbReference type="EMBL" id="TWW65531.1"/>
    </source>
</evidence>
<evidence type="ECO:0000256" key="1">
    <source>
        <dbReference type="ARBA" id="ARBA00004173"/>
    </source>
</evidence>
<evidence type="ECO:0000313" key="7">
    <source>
        <dbReference type="Proteomes" id="UP000324091"/>
    </source>
</evidence>
<comment type="subcellular location">
    <subcellularLocation>
        <location evidence="1">Mitochondrion</location>
    </subcellularLocation>
</comment>
<name>A0A5C6NFZ4_9TELE</name>
<dbReference type="SUPFAM" id="SSF47694">
    <property type="entry name" value="Cytochrome c oxidase subunit h"/>
    <property type="match status" value="1"/>
</dbReference>
<dbReference type="Proteomes" id="UP000324091">
    <property type="component" value="Chromosome 21"/>
</dbReference>
<dbReference type="GO" id="GO:0005739">
    <property type="term" value="C:mitochondrion"/>
    <property type="evidence" value="ECO:0007669"/>
    <property type="project" value="UniProtKB-SubCell"/>
</dbReference>
<dbReference type="InterPro" id="IPR036549">
    <property type="entry name" value="CX6/COA6-like_sf"/>
</dbReference>
<comment type="similarity">
    <text evidence="4">Belongs to the cytochrome c oxidase subunit 6B.</text>
</comment>
<dbReference type="FunFam" id="1.10.10.140:FF:000001">
    <property type="entry name" value="Cytochrome c oxidase subunit 6B1"/>
    <property type="match status" value="1"/>
</dbReference>
<keyword evidence="7" id="KW-1185">Reference proteome</keyword>
<dbReference type="PIRSF" id="PIRSF000278">
    <property type="entry name" value="Cyt_c_oxidase_6B"/>
    <property type="match status" value="1"/>
</dbReference>
<dbReference type="CDD" id="cd00926">
    <property type="entry name" value="Cyt_c_Oxidase_VIb"/>
    <property type="match status" value="1"/>
</dbReference>
<reference evidence="6 7" key="1">
    <citation type="submission" date="2019-04" db="EMBL/GenBank/DDBJ databases">
        <title>Chromosome genome assembly for Takifugu flavidus.</title>
        <authorList>
            <person name="Xiao S."/>
        </authorList>
    </citation>
    <scope>NUCLEOTIDE SEQUENCE [LARGE SCALE GENOMIC DNA]</scope>
    <source>
        <strain evidence="6">HTHZ2018</strain>
        <tissue evidence="6">Muscle</tissue>
    </source>
</reference>
<dbReference type="InterPro" id="IPR048280">
    <property type="entry name" value="COX6B-like"/>
</dbReference>
<organism evidence="6 7">
    <name type="scientific">Takifugu flavidus</name>
    <name type="common">sansaifugu</name>
    <dbReference type="NCBI Taxonomy" id="433684"/>
    <lineage>
        <taxon>Eukaryota</taxon>
        <taxon>Metazoa</taxon>
        <taxon>Chordata</taxon>
        <taxon>Craniata</taxon>
        <taxon>Vertebrata</taxon>
        <taxon>Euteleostomi</taxon>
        <taxon>Actinopterygii</taxon>
        <taxon>Neopterygii</taxon>
        <taxon>Teleostei</taxon>
        <taxon>Neoteleostei</taxon>
        <taxon>Acanthomorphata</taxon>
        <taxon>Eupercaria</taxon>
        <taxon>Tetraodontiformes</taxon>
        <taxon>Tetradontoidea</taxon>
        <taxon>Tetraodontidae</taxon>
        <taxon>Takifugu</taxon>
    </lineage>
</organism>
<protein>
    <recommendedName>
        <fullName evidence="4">Cytochrome c oxidase subunit</fullName>
    </recommendedName>
</protein>
<dbReference type="AlphaFoldDB" id="A0A5C6NFZ4"/>
<dbReference type="InterPro" id="IPR003213">
    <property type="entry name" value="Cyt_c_oxidase_su6B"/>
</dbReference>
<comment type="function">
    <text evidence="4">Component of the cytochrome c oxidase, the last enzyme in the mitochondrial electron transport chain which drives oxidative phosphorylation.</text>
</comment>
<evidence type="ECO:0000256" key="4">
    <source>
        <dbReference type="PIRNR" id="PIRNR000278"/>
    </source>
</evidence>
<feature type="disulfide bond" evidence="5">
    <location>
        <begin position="40"/>
        <end position="54"/>
    </location>
</feature>
<keyword evidence="2 4" id="KW-0496">Mitochondrion</keyword>
<accession>A0A5C6NFZ4</accession>
<keyword evidence="3 5" id="KW-1015">Disulfide bond</keyword>
<proteinExistence type="inferred from homology"/>
<evidence type="ECO:0000256" key="3">
    <source>
        <dbReference type="ARBA" id="ARBA00023157"/>
    </source>
</evidence>
<evidence type="ECO:0000256" key="5">
    <source>
        <dbReference type="PIRSR" id="PIRSR000278-1"/>
    </source>
</evidence>
<sequence length="86" mass="10202">MSEQMEEKIKTYRTAPFDARFPNTNQTRNCFQNYLDFHRCTKALSAKDQDTAPCLWYQRVYKSLCPISWVQKWDEQLEAGSFPGKI</sequence>
<dbReference type="PANTHER" id="PTHR11387">
    <property type="entry name" value="CYTOCHROME C OXIDASE SUBUNIT 6B"/>
    <property type="match status" value="1"/>
</dbReference>
<dbReference type="Pfam" id="PF02297">
    <property type="entry name" value="COX6B"/>
    <property type="match status" value="1"/>
</dbReference>
<feature type="disulfide bond" evidence="5">
    <location>
        <begin position="30"/>
        <end position="65"/>
    </location>
</feature>
<evidence type="ECO:0000256" key="2">
    <source>
        <dbReference type="ARBA" id="ARBA00023128"/>
    </source>
</evidence>
<dbReference type="Gene3D" id="1.10.10.140">
    <property type="entry name" value="Cytochrome c oxidase, subunit VIb"/>
    <property type="match status" value="1"/>
</dbReference>